<organism evidence="2 3">
    <name type="scientific">Exophiala viscosa</name>
    <dbReference type="NCBI Taxonomy" id="2486360"/>
    <lineage>
        <taxon>Eukaryota</taxon>
        <taxon>Fungi</taxon>
        <taxon>Dikarya</taxon>
        <taxon>Ascomycota</taxon>
        <taxon>Pezizomycotina</taxon>
        <taxon>Eurotiomycetes</taxon>
        <taxon>Chaetothyriomycetidae</taxon>
        <taxon>Chaetothyriales</taxon>
        <taxon>Herpotrichiellaceae</taxon>
        <taxon>Exophiala</taxon>
    </lineage>
</organism>
<protein>
    <recommendedName>
        <fullName evidence="1">Cupin type-1 domain-containing protein</fullName>
    </recommendedName>
</protein>
<comment type="caution">
    <text evidence="2">The sequence shown here is derived from an EMBL/GenBank/DDBJ whole genome shotgun (WGS) entry which is preliminary data.</text>
</comment>
<name>A0AAN6E0D7_9EURO</name>
<gene>
    <name evidence="2" type="ORF">EDD36DRAFT_474531</name>
</gene>
<dbReference type="InterPro" id="IPR011051">
    <property type="entry name" value="RmlC_Cupin_sf"/>
</dbReference>
<evidence type="ECO:0000313" key="2">
    <source>
        <dbReference type="EMBL" id="KAI1614673.1"/>
    </source>
</evidence>
<accession>A0AAN6E0D7</accession>
<evidence type="ECO:0000259" key="1">
    <source>
        <dbReference type="Pfam" id="PF00190"/>
    </source>
</evidence>
<dbReference type="AlphaFoldDB" id="A0AAN6E0D7"/>
<dbReference type="CDD" id="cd02234">
    <property type="entry name" value="cupin_BLR7677-like"/>
    <property type="match status" value="1"/>
</dbReference>
<dbReference type="InterPro" id="IPR006045">
    <property type="entry name" value="Cupin_1"/>
</dbReference>
<proteinExistence type="predicted"/>
<dbReference type="PANTHER" id="PTHR38599:SF1">
    <property type="entry name" value="CUPIN DOMAIN PROTEIN (AFU_ORTHOLOGUE AFUA_3G13620)"/>
    <property type="match status" value="1"/>
</dbReference>
<keyword evidence="3" id="KW-1185">Reference proteome</keyword>
<reference evidence="2" key="1">
    <citation type="journal article" date="2022" name="bioRxiv">
        <title>Deciphering the potential niche of two novel black yeast fungi from a biological soil crust based on their genomes, phenotypes, and melanin regulation.</title>
        <authorList>
            <consortium name="DOE Joint Genome Institute"/>
            <person name="Carr E.C."/>
            <person name="Barton Q."/>
            <person name="Grambo S."/>
            <person name="Sullivan M."/>
            <person name="Renfro C.M."/>
            <person name="Kuo A."/>
            <person name="Pangilinan J."/>
            <person name="Lipzen A."/>
            <person name="Keymanesh K."/>
            <person name="Savage E."/>
            <person name="Barry K."/>
            <person name="Grigoriev I.V."/>
            <person name="Riekhof W.R."/>
            <person name="Harris S.S."/>
        </authorList>
    </citation>
    <scope>NUCLEOTIDE SEQUENCE</scope>
    <source>
        <strain evidence="2">JF 03-4F</strain>
    </source>
</reference>
<dbReference type="EMBL" id="MU404353">
    <property type="protein sequence ID" value="KAI1614673.1"/>
    <property type="molecule type" value="Genomic_DNA"/>
</dbReference>
<dbReference type="InterPro" id="IPR014710">
    <property type="entry name" value="RmlC-like_jellyroll"/>
</dbReference>
<dbReference type="Gene3D" id="2.60.120.10">
    <property type="entry name" value="Jelly Rolls"/>
    <property type="match status" value="1"/>
</dbReference>
<dbReference type="Proteomes" id="UP001203852">
    <property type="component" value="Unassembled WGS sequence"/>
</dbReference>
<dbReference type="SUPFAM" id="SSF51182">
    <property type="entry name" value="RmlC-like cupins"/>
    <property type="match status" value="1"/>
</dbReference>
<evidence type="ECO:0000313" key="3">
    <source>
        <dbReference type="Proteomes" id="UP001203852"/>
    </source>
</evidence>
<sequence length="163" mass="17955">MAAVVDMTLQWQDQKVVKVDGRWMVKDHPLSKRETVYQHQPSNIPGMTLIGVKSTFPVNAAVPPHRHGGAAVTANVIQGRVLNQMICGDESHGPVIHCAGESWYEPPGCHHVRCENAGDEEAVFVANFVIETRKLKELGVADALVQIDAEEEENKRKQGKGNQ</sequence>
<dbReference type="PANTHER" id="PTHR38599">
    <property type="entry name" value="CUPIN DOMAIN PROTEIN (AFU_ORTHOLOGUE AFUA_3G13620)"/>
    <property type="match status" value="1"/>
</dbReference>
<feature type="domain" description="Cupin type-1" evidence="1">
    <location>
        <begin position="35"/>
        <end position="133"/>
    </location>
</feature>
<dbReference type="Pfam" id="PF00190">
    <property type="entry name" value="Cupin_1"/>
    <property type="match status" value="1"/>
</dbReference>